<organism evidence="1 2">
    <name type="scientific">Tenacibaculum lutimaris</name>
    <dbReference type="NCBI Taxonomy" id="285258"/>
    <lineage>
        <taxon>Bacteria</taxon>
        <taxon>Pseudomonadati</taxon>
        <taxon>Bacteroidota</taxon>
        <taxon>Flavobacteriia</taxon>
        <taxon>Flavobacteriales</taxon>
        <taxon>Flavobacteriaceae</taxon>
        <taxon>Tenacibaculum</taxon>
    </lineage>
</organism>
<accession>A0A420DYB5</accession>
<protein>
    <submittedName>
        <fullName evidence="1">Uncharacterized protein</fullName>
    </submittedName>
</protein>
<dbReference type="EMBL" id="RAQM01000013">
    <property type="protein sequence ID" value="RKF02808.1"/>
    <property type="molecule type" value="Genomic_DNA"/>
</dbReference>
<reference evidence="1 2" key="1">
    <citation type="submission" date="2018-09" db="EMBL/GenBank/DDBJ databases">
        <title>Genomic Encyclopedia of Archaeal and Bacterial Type Strains, Phase II (KMG-II): from individual species to whole genera.</title>
        <authorList>
            <person name="Goeker M."/>
        </authorList>
    </citation>
    <scope>NUCLEOTIDE SEQUENCE [LARGE SCALE GENOMIC DNA]</scope>
    <source>
        <strain evidence="1 2">DSM 16505</strain>
    </source>
</reference>
<evidence type="ECO:0000313" key="1">
    <source>
        <dbReference type="EMBL" id="RKF02808.1"/>
    </source>
</evidence>
<keyword evidence="2" id="KW-1185">Reference proteome</keyword>
<sequence>MIVGKEEMIKCTQEKILIEELRKIMKNYLCTLQLFIV</sequence>
<comment type="caution">
    <text evidence="1">The sequence shown here is derived from an EMBL/GenBank/DDBJ whole genome shotgun (WGS) entry which is preliminary data.</text>
</comment>
<evidence type="ECO:0000313" key="2">
    <source>
        <dbReference type="Proteomes" id="UP000285780"/>
    </source>
</evidence>
<gene>
    <name evidence="1" type="ORF">C8N26_2656</name>
</gene>
<dbReference type="AlphaFoldDB" id="A0A420DYB5"/>
<name>A0A420DYB5_9FLAO</name>
<proteinExistence type="predicted"/>
<dbReference type="Proteomes" id="UP000285780">
    <property type="component" value="Unassembled WGS sequence"/>
</dbReference>